<accession>C5BLU6</accession>
<reference evidence="1 2" key="1">
    <citation type="journal article" date="2009" name="PLoS ONE">
        <title>The complete genome of Teredinibacter turnerae T7901: an intracellular endosymbiont of marine wood-boring bivalves (shipworms).</title>
        <authorList>
            <person name="Yang J.C."/>
            <person name="Madupu R."/>
            <person name="Durkin A.S."/>
            <person name="Ekborg N.A."/>
            <person name="Pedamallu C.S."/>
            <person name="Hostetler J.B."/>
            <person name="Radune D."/>
            <person name="Toms B.S."/>
            <person name="Henrissat B."/>
            <person name="Coutinho P.M."/>
            <person name="Schwarz S."/>
            <person name="Field L."/>
            <person name="Trindade-Silva A.E."/>
            <person name="Soares C.A.G."/>
            <person name="Elshahawi S."/>
            <person name="Hanora A."/>
            <person name="Schmidt E.W."/>
            <person name="Haygood M.G."/>
            <person name="Posfai J."/>
            <person name="Benner J."/>
            <person name="Madinger C."/>
            <person name="Nove J."/>
            <person name="Anton B."/>
            <person name="Chaudhary K."/>
            <person name="Foster J."/>
            <person name="Holman A."/>
            <person name="Kumar S."/>
            <person name="Lessard P.A."/>
            <person name="Luyten Y.A."/>
            <person name="Slatko B."/>
            <person name="Wood N."/>
            <person name="Wu B."/>
            <person name="Teplitski M."/>
            <person name="Mougous J.D."/>
            <person name="Ward N."/>
            <person name="Eisen J.A."/>
            <person name="Badger J.H."/>
            <person name="Distel D.L."/>
        </authorList>
    </citation>
    <scope>NUCLEOTIDE SEQUENCE [LARGE SCALE GENOMIC DNA]</scope>
    <source>
        <strain evidence="2">ATCC 39867 / T7901</strain>
    </source>
</reference>
<name>C5BLU6_TERTT</name>
<keyword evidence="2" id="KW-1185">Reference proteome</keyword>
<dbReference type="OrthoDB" id="2024761at2"/>
<organism evidence="1 2">
    <name type="scientific">Teredinibacter turnerae (strain ATCC 39867 / T7901)</name>
    <dbReference type="NCBI Taxonomy" id="377629"/>
    <lineage>
        <taxon>Bacteria</taxon>
        <taxon>Pseudomonadati</taxon>
        <taxon>Pseudomonadota</taxon>
        <taxon>Gammaproteobacteria</taxon>
        <taxon>Cellvibrionales</taxon>
        <taxon>Cellvibrionaceae</taxon>
        <taxon>Teredinibacter</taxon>
    </lineage>
</organism>
<dbReference type="KEGG" id="ttu:TERTU_2617"/>
<dbReference type="AlphaFoldDB" id="C5BLU6"/>
<evidence type="ECO:0000313" key="2">
    <source>
        <dbReference type="Proteomes" id="UP000009080"/>
    </source>
</evidence>
<sequence length="442" mass="49559">MVLDWRSFLARLNTNNPVLARHLTQWENESLCGYAGALWRHHPDPASAAGQMAAVDHLEAVAQRYFGHSVELASQLEFQRVFLTVHHTAPLFHPIALQTLLLAVASADMPQRIPVLATDWIPMDNMFFPRGLLLPTDNGLASYNLFGKSSRKKLVSQMEGFDKAAVAGLLSNLHKDTRKGAIPAPLGKFTCEFVEQFYLADKVLEKGYYREQCAVLNHLAWAQLFPAHPLIQLNISDVILPLLVESLRDSNSLIHAVLFDPDVRSEVLDVLEGVGGCWDRQRETGTCFFWLQHNQKMRPILQLEKDRLLAGEIEIELTPRTIIELLERGHIIPGVFLVFAQLMFVNRFSCVGGMRQIAYNSDIRDGLIRVFVTRAPQFVAAVKNFPMDHFAAGINAINLAPGRAITLLELMSSPHLLEDDWRCQPLRGAVLEASDYLLALSA</sequence>
<gene>
    <name evidence="1" type="ordered locus">TERTU_2617</name>
</gene>
<proteinExistence type="predicted"/>
<protein>
    <submittedName>
        <fullName evidence="1">Uncharacterized protein</fullName>
    </submittedName>
</protein>
<dbReference type="RefSeq" id="WP_015817247.1">
    <property type="nucleotide sequence ID" value="NC_012997.1"/>
</dbReference>
<dbReference type="EMBL" id="CP001614">
    <property type="protein sequence ID" value="ACR11135.1"/>
    <property type="molecule type" value="Genomic_DNA"/>
</dbReference>
<dbReference type="Proteomes" id="UP000009080">
    <property type="component" value="Chromosome"/>
</dbReference>
<dbReference type="eggNOG" id="ENOG502ZABY">
    <property type="taxonomic scope" value="Bacteria"/>
</dbReference>
<dbReference type="HOGENOM" id="CLU_619522_0_0_6"/>
<evidence type="ECO:0000313" key="1">
    <source>
        <dbReference type="EMBL" id="ACR11135.1"/>
    </source>
</evidence>